<protein>
    <submittedName>
        <fullName evidence="3">Uncharacterized protein LOC111122494</fullName>
    </submittedName>
</protein>
<sequence>MLGYFGIIIRLIVIEDQCTGNRCVKRKLLKWMKSLQDGCSSIQRISLKKRKKKYTSKSVPDTSKSDEEHHSSHCLPVLEVPYIMKVNDTSEGKTHQVQVRY</sequence>
<evidence type="ECO:0000313" key="3">
    <source>
        <dbReference type="RefSeq" id="XP_022319976.1"/>
    </source>
</evidence>
<name>A0A8B8CZP0_CRAVI</name>
<dbReference type="AlphaFoldDB" id="A0A8B8CZP0"/>
<dbReference type="RefSeq" id="XP_022319976.1">
    <property type="nucleotide sequence ID" value="XM_022464268.1"/>
</dbReference>
<reference evidence="3" key="1">
    <citation type="submission" date="2025-08" db="UniProtKB">
        <authorList>
            <consortium name="RefSeq"/>
        </authorList>
    </citation>
    <scope>IDENTIFICATION</scope>
    <source>
        <tissue evidence="3">Whole sample</tissue>
    </source>
</reference>
<keyword evidence="2" id="KW-1185">Reference proteome</keyword>
<gene>
    <name evidence="3" type="primary">LOC111122494</name>
</gene>
<accession>A0A8B8CZP0</accession>
<organism evidence="2 3">
    <name type="scientific">Crassostrea virginica</name>
    <name type="common">Eastern oyster</name>
    <dbReference type="NCBI Taxonomy" id="6565"/>
    <lineage>
        <taxon>Eukaryota</taxon>
        <taxon>Metazoa</taxon>
        <taxon>Spiralia</taxon>
        <taxon>Lophotrochozoa</taxon>
        <taxon>Mollusca</taxon>
        <taxon>Bivalvia</taxon>
        <taxon>Autobranchia</taxon>
        <taxon>Pteriomorphia</taxon>
        <taxon>Ostreida</taxon>
        <taxon>Ostreoidea</taxon>
        <taxon>Ostreidae</taxon>
        <taxon>Crassostrea</taxon>
    </lineage>
</organism>
<feature type="region of interest" description="Disordered" evidence="1">
    <location>
        <begin position="47"/>
        <end position="73"/>
    </location>
</feature>
<evidence type="ECO:0000256" key="1">
    <source>
        <dbReference type="SAM" id="MobiDB-lite"/>
    </source>
</evidence>
<dbReference type="Proteomes" id="UP000694844">
    <property type="component" value="Chromosome 3"/>
</dbReference>
<evidence type="ECO:0000313" key="2">
    <source>
        <dbReference type="Proteomes" id="UP000694844"/>
    </source>
</evidence>
<dbReference type="KEGG" id="cvn:111122494"/>
<dbReference type="GeneID" id="111122494"/>
<proteinExistence type="predicted"/>